<dbReference type="OrthoDB" id="292509at2759"/>
<organism evidence="2 3">
    <name type="scientific">Paramecium pentaurelia</name>
    <dbReference type="NCBI Taxonomy" id="43138"/>
    <lineage>
        <taxon>Eukaryota</taxon>
        <taxon>Sar</taxon>
        <taxon>Alveolata</taxon>
        <taxon>Ciliophora</taxon>
        <taxon>Intramacronucleata</taxon>
        <taxon>Oligohymenophorea</taxon>
        <taxon>Peniculida</taxon>
        <taxon>Parameciidae</taxon>
        <taxon>Paramecium</taxon>
    </lineage>
</organism>
<accession>A0A8S1VAY6</accession>
<keyword evidence="3" id="KW-1185">Reference proteome</keyword>
<name>A0A8S1VAY6_9CILI</name>
<dbReference type="EMBL" id="CAJJDO010000061">
    <property type="protein sequence ID" value="CAD8174350.1"/>
    <property type="molecule type" value="Genomic_DNA"/>
</dbReference>
<evidence type="ECO:0000313" key="2">
    <source>
        <dbReference type="EMBL" id="CAD8174350.1"/>
    </source>
</evidence>
<sequence length="519" mass="61137">MEPKNLGSDIEKQEKLLFRMMYNHFKNIGFVHDNQKDQEILKFLHKTELKYEENNNNLTNNLTFLSNQYFTNVVLKKKFYFNKSTNIYCKNSHKHHSKESLKEIQMNFVSYLEQILYYSISCRKGGDIKKVEKSECKQQQNINLYQLKQSSISCQLIIMQGLLQPSQQNLLVRSPTDGSLQSYSRYESKGKKRIIYKNNKGEIIDPHDKLTKSQHSHSSQPNYSVKSRTTTPAPSDSVKTQNNYIFDLLPIDDPLWLELIPTEIQEDQNFNLERLILDNQEYFVNLLGLYMQERQQNRIQEIKMSLPQKKQTTYNQVHKKLNGIDHSNFNIKIYDQIPIAQSLQLQTQYETSYRTPRINHQDSFKPYYIKNDAEMLTLTSYKQNYVNWKHCLTERVGPQRGQSIGNLPFIGKTSYQENYQVNNCEPMESAKKKTLGPFASGSIMIFKEALSKIHYPNYQIEEVPPKKNNSNHQQGNGSYDGQFKTTFKNSFVYKVPEPIVQDRYWKQKLIQKILDKKQN</sequence>
<dbReference type="AlphaFoldDB" id="A0A8S1VAY6"/>
<reference evidence="2" key="1">
    <citation type="submission" date="2021-01" db="EMBL/GenBank/DDBJ databases">
        <authorList>
            <consortium name="Genoscope - CEA"/>
            <person name="William W."/>
        </authorList>
    </citation>
    <scope>NUCLEOTIDE SEQUENCE</scope>
</reference>
<gene>
    <name evidence="2" type="ORF">PPENT_87.1.T0610044</name>
</gene>
<protein>
    <submittedName>
        <fullName evidence="2">Uncharacterized protein</fullName>
    </submittedName>
</protein>
<dbReference type="Proteomes" id="UP000689195">
    <property type="component" value="Unassembled WGS sequence"/>
</dbReference>
<feature type="compositionally biased region" description="Polar residues" evidence="1">
    <location>
        <begin position="216"/>
        <end position="238"/>
    </location>
</feature>
<comment type="caution">
    <text evidence="2">The sequence shown here is derived from an EMBL/GenBank/DDBJ whole genome shotgun (WGS) entry which is preliminary data.</text>
</comment>
<feature type="region of interest" description="Disordered" evidence="1">
    <location>
        <begin position="205"/>
        <end position="238"/>
    </location>
</feature>
<proteinExistence type="predicted"/>
<evidence type="ECO:0000313" key="3">
    <source>
        <dbReference type="Proteomes" id="UP000689195"/>
    </source>
</evidence>
<evidence type="ECO:0000256" key="1">
    <source>
        <dbReference type="SAM" id="MobiDB-lite"/>
    </source>
</evidence>